<evidence type="ECO:0000256" key="8">
    <source>
        <dbReference type="SAM" id="MobiDB-lite"/>
    </source>
</evidence>
<evidence type="ECO:0000256" key="6">
    <source>
        <dbReference type="ARBA" id="ARBA00023242"/>
    </source>
</evidence>
<organism evidence="12 13">
    <name type="scientific">Mytilus edulis</name>
    <name type="common">Blue mussel</name>
    <dbReference type="NCBI Taxonomy" id="6550"/>
    <lineage>
        <taxon>Eukaryota</taxon>
        <taxon>Metazoa</taxon>
        <taxon>Spiralia</taxon>
        <taxon>Lophotrochozoa</taxon>
        <taxon>Mollusca</taxon>
        <taxon>Bivalvia</taxon>
        <taxon>Autobranchia</taxon>
        <taxon>Pteriomorphia</taxon>
        <taxon>Mytilida</taxon>
        <taxon>Mytiloidea</taxon>
        <taxon>Mytilidae</taxon>
        <taxon>Mytilinae</taxon>
        <taxon>Mytilus</taxon>
    </lineage>
</organism>
<dbReference type="GO" id="GO:0006281">
    <property type="term" value="P:DNA repair"/>
    <property type="evidence" value="ECO:0007669"/>
    <property type="project" value="UniProtKB-KW"/>
</dbReference>
<protein>
    <submittedName>
        <fullName evidence="12">CHAF1A</fullName>
    </submittedName>
</protein>
<feature type="compositionally biased region" description="Polar residues" evidence="8">
    <location>
        <begin position="1008"/>
        <end position="1017"/>
    </location>
</feature>
<dbReference type="GO" id="GO:0005634">
    <property type="term" value="C:nucleus"/>
    <property type="evidence" value="ECO:0007669"/>
    <property type="project" value="UniProtKB-SubCell"/>
</dbReference>
<dbReference type="EMBL" id="CAJPWZ010001792">
    <property type="protein sequence ID" value="CAG2223856.1"/>
    <property type="molecule type" value="Genomic_DNA"/>
</dbReference>
<keyword evidence="2" id="KW-0235">DNA replication</keyword>
<feature type="domain" description="Chromatin assembly factor 1 p150 subunit acidic region" evidence="9">
    <location>
        <begin position="315"/>
        <end position="463"/>
    </location>
</feature>
<feature type="compositionally biased region" description="Acidic residues" evidence="8">
    <location>
        <begin position="581"/>
        <end position="614"/>
    </location>
</feature>
<dbReference type="GO" id="GO:0033186">
    <property type="term" value="C:CAF-1 complex"/>
    <property type="evidence" value="ECO:0007669"/>
    <property type="project" value="TreeGrafter"/>
</dbReference>
<keyword evidence="6" id="KW-0539">Nucleus</keyword>
<dbReference type="Pfam" id="PF12253">
    <property type="entry name" value="CAF1A_dimeriz"/>
    <property type="match status" value="1"/>
</dbReference>
<evidence type="ECO:0000256" key="4">
    <source>
        <dbReference type="ARBA" id="ARBA00023186"/>
    </source>
</evidence>
<feature type="region of interest" description="Disordered" evidence="8">
    <location>
        <begin position="988"/>
        <end position="1029"/>
    </location>
</feature>
<sequence>MAQVECVQNVSNGPSADDDDGCTPSKKLRQARLPFKTIEHKAQLVSPKSTAASKKRKLSDAESPSAKAPKTPKSGTPCGSGNAPITSGEAEVSSSSEADNVKIRVRNTLERFVRKNSQEEITSTTNIECIDITDSDDGKESDVSFVDTNTCQSKKIKEFFSVKESSKTVKSKEENSTNETQKVENYIQIIEAVSKGLIPVENSSETCENKENLGSSKKGEILDVSADKENMDVSDESTSLSDMNNSAIDPVTPGKGSVPSAVFKTPVSTKISPQSGATPLSQSPGDSLSDGTPKSGKKPRSKLSEAKMKEREAQRQKLKEEKLKAFEEKKKQKEQERVEKEKEKEKQRLEREAAKSEKDKQKKEEKEKKEKERLEKLQQKEDELKKKREEQEAKNEEKKKKDEEKRLKEEEKQKENEEKIKKEKKVKDAFQSFFIKTSTSPKSSKATVEPSGLFMPFQVKENTKLAPECRQYISEEQKNFLDKCLIDQESNVLYIKDLQNGKKTGKSEKTFPKTIGEDDVELLVHDSETVKKVTYKCKLLQFHMNYRPPYYGTYRKKSSHVSPRNPFKTDTEIFDYEYDSDDDWEEEEPGESLSDCDDEEEKVEEDNEDEEDDFIVPHGYLSDDEGVDKDDEEVSPELQEIKRNELATRWEADQNRLTKPVLPKIIGCFWEQATHVLQEEISKQLEQYKAVLLTTSPVPTSFNEPVKVVKGDNSSGDNNVDTPKVNPQRKPVPEEAMPDLIRLVHGNLMGIKKLIQEFRLFWKSKTTGEQQEPSGTADMSMEVDNTENKAMDTSLSQENVTNVSITAETETDVANCAISKRQLEIKITAIAVREKRADFKKICWYVHDDILKQYNCEGLPIPSAWESLTKPAKTPGKVKPEETTPSGRKTPVPSITQFARPMSPSTIAAQHAAAQAKILAAQAEKKKEITDKELEKMDTSDTPNETVTLNKKVPIDQRKLTDFKKAFTSPQCKKRVALIPVTSPIPNSAVKPVSSPKPSSAVKTVSSNIPKTAVKTQKSGEEGSKSGENITVLPPVLKNIEKTNVELPKVNGLIKDSAGENSRDAIMID</sequence>
<feature type="compositionally biased region" description="Polar residues" evidence="8">
    <location>
        <begin position="266"/>
        <end position="292"/>
    </location>
</feature>
<feature type="region of interest" description="Disordered" evidence="8">
    <location>
        <begin position="867"/>
        <end position="894"/>
    </location>
</feature>
<dbReference type="Pfam" id="PF15539">
    <property type="entry name" value="CAF1-p150_C2"/>
    <property type="match status" value="1"/>
</dbReference>
<dbReference type="PANTHER" id="PTHR15272">
    <property type="entry name" value="CHROMATIN ASSEMBLY FACTOR 1 SUBUNIT A CAF-1 SUBUNIT A"/>
    <property type="match status" value="1"/>
</dbReference>
<accession>A0A8S3SQW1</accession>
<feature type="compositionally biased region" description="Polar residues" evidence="8">
    <location>
        <begin position="712"/>
        <end position="721"/>
    </location>
</feature>
<dbReference type="PANTHER" id="PTHR15272:SF0">
    <property type="entry name" value="CHROMATIN ASSEMBLY FACTOR 1 SUBUNIT A"/>
    <property type="match status" value="1"/>
</dbReference>
<evidence type="ECO:0000256" key="3">
    <source>
        <dbReference type="ARBA" id="ARBA00022763"/>
    </source>
</evidence>
<keyword evidence="5" id="KW-0234">DNA repair</keyword>
<evidence type="ECO:0000259" key="11">
    <source>
        <dbReference type="Pfam" id="PF15539"/>
    </source>
</evidence>
<evidence type="ECO:0000313" key="12">
    <source>
        <dbReference type="EMBL" id="CAG2223857.1"/>
    </source>
</evidence>
<feature type="compositionally biased region" description="Polar residues" evidence="8">
    <location>
        <begin position="236"/>
        <end position="247"/>
    </location>
</feature>
<dbReference type="InterPro" id="IPR021644">
    <property type="entry name" value="CAF-1_p150_acidic"/>
</dbReference>
<dbReference type="GO" id="GO:0006334">
    <property type="term" value="P:nucleosome assembly"/>
    <property type="evidence" value="ECO:0007669"/>
    <property type="project" value="TreeGrafter"/>
</dbReference>
<keyword evidence="4" id="KW-0143">Chaperone</keyword>
<evidence type="ECO:0000259" key="10">
    <source>
        <dbReference type="Pfam" id="PF12253"/>
    </source>
</evidence>
<evidence type="ECO:0000256" key="7">
    <source>
        <dbReference type="SAM" id="Coils"/>
    </source>
</evidence>
<feature type="region of interest" description="Disordered" evidence="8">
    <location>
        <begin position="1"/>
        <end position="104"/>
    </location>
</feature>
<feature type="region of interest" description="Disordered" evidence="8">
    <location>
        <begin position="708"/>
        <end position="732"/>
    </location>
</feature>
<evidence type="ECO:0000256" key="1">
    <source>
        <dbReference type="ARBA" id="ARBA00004123"/>
    </source>
</evidence>
<feature type="compositionally biased region" description="Low complexity" evidence="8">
    <location>
        <begin position="988"/>
        <end position="1007"/>
    </location>
</feature>
<feature type="region of interest" description="Disordered" evidence="8">
    <location>
        <begin position="201"/>
        <end position="423"/>
    </location>
</feature>
<dbReference type="AlphaFoldDB" id="A0A8S3SQW1"/>
<feature type="compositionally biased region" description="Basic and acidic residues" evidence="8">
    <location>
        <begin position="302"/>
        <end position="423"/>
    </location>
</feature>
<feature type="compositionally biased region" description="Low complexity" evidence="8">
    <location>
        <begin position="87"/>
        <end position="98"/>
    </location>
</feature>
<proteinExistence type="predicted"/>
<feature type="domain" description="Chromatin assembly factor 1 subunit p150 C-terminal" evidence="11">
    <location>
        <begin position="663"/>
        <end position="872"/>
    </location>
</feature>
<evidence type="ECO:0000313" key="13">
    <source>
        <dbReference type="Proteomes" id="UP000683360"/>
    </source>
</evidence>
<dbReference type="GO" id="GO:0006260">
    <property type="term" value="P:DNA replication"/>
    <property type="evidence" value="ECO:0007669"/>
    <property type="project" value="UniProtKB-KW"/>
</dbReference>
<evidence type="ECO:0000259" key="9">
    <source>
        <dbReference type="Pfam" id="PF11600"/>
    </source>
</evidence>
<comment type="caution">
    <text evidence="12">The sequence shown here is derived from an EMBL/GenBank/DDBJ whole genome shotgun (WGS) entry which is preliminary data.</text>
</comment>
<dbReference type="Pfam" id="PF11600">
    <property type="entry name" value="CAF1A_acidic"/>
    <property type="match status" value="1"/>
</dbReference>
<name>A0A8S3SQW1_MYTED</name>
<evidence type="ECO:0000256" key="5">
    <source>
        <dbReference type="ARBA" id="ARBA00023204"/>
    </source>
</evidence>
<dbReference type="InterPro" id="IPR029105">
    <property type="entry name" value="CAF1-p150_C2"/>
</dbReference>
<feature type="domain" description="Chromatin assembly factor 1 subunit A dimerization" evidence="10">
    <location>
        <begin position="538"/>
        <end position="609"/>
    </location>
</feature>
<feature type="compositionally biased region" description="Polar residues" evidence="8">
    <location>
        <begin position="883"/>
        <end position="894"/>
    </location>
</feature>
<dbReference type="EMBL" id="CAJPWZ010001792">
    <property type="protein sequence ID" value="CAG2223857.1"/>
    <property type="molecule type" value="Genomic_DNA"/>
</dbReference>
<feature type="compositionally biased region" description="Polar residues" evidence="8">
    <location>
        <begin position="73"/>
        <end position="85"/>
    </location>
</feature>
<keyword evidence="3" id="KW-0227">DNA damage</keyword>
<reference evidence="12" key="1">
    <citation type="submission" date="2021-03" db="EMBL/GenBank/DDBJ databases">
        <authorList>
            <person name="Bekaert M."/>
        </authorList>
    </citation>
    <scope>NUCLEOTIDE SEQUENCE</scope>
</reference>
<feature type="compositionally biased region" description="Polar residues" evidence="8">
    <location>
        <begin position="1"/>
        <end position="14"/>
    </location>
</feature>
<gene>
    <name evidence="12" type="ORF">MEDL_37107</name>
</gene>
<feature type="coiled-coil region" evidence="7">
    <location>
        <begin position="913"/>
        <end position="940"/>
    </location>
</feature>
<keyword evidence="7" id="KW-0175">Coiled coil</keyword>
<feature type="region of interest" description="Disordered" evidence="8">
    <location>
        <begin position="581"/>
        <end position="630"/>
    </location>
</feature>
<comment type="subcellular location">
    <subcellularLocation>
        <location evidence="1">Nucleus</location>
    </subcellularLocation>
</comment>
<dbReference type="InterPro" id="IPR022043">
    <property type="entry name" value="CAF1A_DD"/>
</dbReference>
<dbReference type="Proteomes" id="UP000683360">
    <property type="component" value="Unassembled WGS sequence"/>
</dbReference>
<feature type="compositionally biased region" description="Basic and acidic residues" evidence="8">
    <location>
        <begin position="207"/>
        <end position="231"/>
    </location>
</feature>
<keyword evidence="13" id="KW-1185">Reference proteome</keyword>
<evidence type="ECO:0000256" key="2">
    <source>
        <dbReference type="ARBA" id="ARBA00022705"/>
    </source>
</evidence>
<dbReference type="OrthoDB" id="79480at2759"/>